<dbReference type="CDD" id="cd21936">
    <property type="entry name" value="ZIP_TSC22D"/>
    <property type="match status" value="1"/>
</dbReference>
<feature type="coiled-coil region" evidence="2">
    <location>
        <begin position="135"/>
        <end position="162"/>
    </location>
</feature>
<protein>
    <submittedName>
        <fullName evidence="4">Uncharacterized protein</fullName>
    </submittedName>
</protein>
<reference evidence="4 5" key="1">
    <citation type="journal article" date="2017" name="Curr. Biol.">
        <title>Genome architecture and evolution of a unichromosomal asexual nematode.</title>
        <authorList>
            <person name="Fradin H."/>
            <person name="Zegar C."/>
            <person name="Gutwein M."/>
            <person name="Lucas J."/>
            <person name="Kovtun M."/>
            <person name="Corcoran D."/>
            <person name="Baugh L.R."/>
            <person name="Kiontke K."/>
            <person name="Gunsalus K."/>
            <person name="Fitch D.H."/>
            <person name="Piano F."/>
        </authorList>
    </citation>
    <scope>NUCLEOTIDE SEQUENCE [LARGE SCALE GENOMIC DNA]</scope>
    <source>
        <strain evidence="4">PF1309</strain>
    </source>
</reference>
<dbReference type="PANTHER" id="PTHR12348:SF26">
    <property type="entry name" value="PROTEIN TSCT-1"/>
    <property type="match status" value="1"/>
</dbReference>
<feature type="compositionally biased region" description="Polar residues" evidence="3">
    <location>
        <begin position="17"/>
        <end position="27"/>
    </location>
</feature>
<dbReference type="InterPro" id="IPR047862">
    <property type="entry name" value="TSC22/BUN_CS"/>
</dbReference>
<comment type="caution">
    <text evidence="4">The sequence shown here is derived from an EMBL/GenBank/DDBJ whole genome shotgun (WGS) entry which is preliminary data.</text>
</comment>
<dbReference type="InterPro" id="IPR000580">
    <property type="entry name" value="TSC22/Bun"/>
</dbReference>
<dbReference type="Pfam" id="PF01166">
    <property type="entry name" value="TSC22"/>
    <property type="match status" value="1"/>
</dbReference>
<comment type="similarity">
    <text evidence="1">Belongs to the TSC-22/Dip/Bun family.</text>
</comment>
<dbReference type="SUPFAM" id="SSF58026">
    <property type="entry name" value="Delta-sleep-inducing peptide immunoreactive peptide"/>
    <property type="match status" value="1"/>
</dbReference>
<keyword evidence="2" id="KW-0175">Coiled coil</keyword>
<feature type="region of interest" description="Disordered" evidence="3">
    <location>
        <begin position="1"/>
        <end position="27"/>
    </location>
</feature>
<evidence type="ECO:0000313" key="5">
    <source>
        <dbReference type="Proteomes" id="UP000218231"/>
    </source>
</evidence>
<organism evidence="4 5">
    <name type="scientific">Diploscapter pachys</name>
    <dbReference type="NCBI Taxonomy" id="2018661"/>
    <lineage>
        <taxon>Eukaryota</taxon>
        <taxon>Metazoa</taxon>
        <taxon>Ecdysozoa</taxon>
        <taxon>Nematoda</taxon>
        <taxon>Chromadorea</taxon>
        <taxon>Rhabditida</taxon>
        <taxon>Rhabditina</taxon>
        <taxon>Rhabditomorpha</taxon>
        <taxon>Rhabditoidea</taxon>
        <taxon>Rhabditidae</taxon>
        <taxon>Diploscapter</taxon>
    </lineage>
</organism>
<evidence type="ECO:0000256" key="3">
    <source>
        <dbReference type="SAM" id="MobiDB-lite"/>
    </source>
</evidence>
<dbReference type="Gene3D" id="1.20.5.490">
    <property type="entry name" value="Single helix bin"/>
    <property type="match status" value="1"/>
</dbReference>
<proteinExistence type="inferred from homology"/>
<dbReference type="Proteomes" id="UP000218231">
    <property type="component" value="Unassembled WGS sequence"/>
</dbReference>
<dbReference type="PROSITE" id="PS01289">
    <property type="entry name" value="TSC22"/>
    <property type="match status" value="1"/>
</dbReference>
<gene>
    <name evidence="4" type="ORF">WR25_13245</name>
</gene>
<keyword evidence="5" id="KW-1185">Reference proteome</keyword>
<name>A0A2A2KWW0_9BILA</name>
<sequence>MTRPKFSCPGPPPQLEMPSNRSARSLSEFQVHSTSIYSDFDEEENRLNKSYNGAMKIPEQVETEAEMVKEESTPGAETDTATQLDELQKSLIQKGEQNDENSSASNVFSMAIDSKIEQAMDLVKTHLMFAVREEVEVLRGRIGELEKHINQLESENAILREHVPPHLLRQITPKSP</sequence>
<dbReference type="AlphaFoldDB" id="A0A2A2KWW0"/>
<dbReference type="EMBL" id="LIAE01007562">
    <property type="protein sequence ID" value="PAV78445.1"/>
    <property type="molecule type" value="Genomic_DNA"/>
</dbReference>
<dbReference type="PANTHER" id="PTHR12348">
    <property type="entry name" value="TSC22"/>
    <property type="match status" value="1"/>
</dbReference>
<dbReference type="STRING" id="2018661.A0A2A2KWW0"/>
<accession>A0A2A2KWW0</accession>
<evidence type="ECO:0000313" key="4">
    <source>
        <dbReference type="EMBL" id="PAV78445.1"/>
    </source>
</evidence>
<dbReference type="GO" id="GO:0006357">
    <property type="term" value="P:regulation of transcription by RNA polymerase II"/>
    <property type="evidence" value="ECO:0007669"/>
    <property type="project" value="InterPro"/>
</dbReference>
<evidence type="ECO:0000256" key="2">
    <source>
        <dbReference type="SAM" id="Coils"/>
    </source>
</evidence>
<dbReference type="OrthoDB" id="8961796at2759"/>
<evidence type="ECO:0000256" key="1">
    <source>
        <dbReference type="ARBA" id="ARBA00007908"/>
    </source>
</evidence>